<evidence type="ECO:0000313" key="2">
    <source>
        <dbReference type="Proteomes" id="UP000642809"/>
    </source>
</evidence>
<keyword evidence="2" id="KW-1185">Reference proteome</keyword>
<reference evidence="1" key="2">
    <citation type="submission" date="2020-09" db="EMBL/GenBank/DDBJ databases">
        <authorList>
            <person name="Sun Q."/>
            <person name="Kim S."/>
        </authorList>
    </citation>
    <scope>NUCLEOTIDE SEQUENCE</scope>
    <source>
        <strain evidence="1">KCTC 23224</strain>
    </source>
</reference>
<gene>
    <name evidence="1" type="ORF">GCM10008106_03720</name>
</gene>
<organism evidence="1 2">
    <name type="scientific">Mongoliitalea lutea</name>
    <dbReference type="NCBI Taxonomy" id="849756"/>
    <lineage>
        <taxon>Bacteria</taxon>
        <taxon>Pseudomonadati</taxon>
        <taxon>Bacteroidota</taxon>
        <taxon>Cytophagia</taxon>
        <taxon>Cytophagales</taxon>
        <taxon>Cyclobacteriaceae</taxon>
        <taxon>Mongoliitalea</taxon>
    </lineage>
</organism>
<comment type="caution">
    <text evidence="1">The sequence shown here is derived from an EMBL/GenBank/DDBJ whole genome shotgun (WGS) entry which is preliminary data.</text>
</comment>
<accession>A0A8J3G3X8</accession>
<dbReference type="AlphaFoldDB" id="A0A8J3G3X8"/>
<sequence length="200" mass="23883">MEEYINTCKIVSVNYSYQPLELKTDEIDLALNFLNLTVNSTKANKLFYLKMRLQSLSLQEAVDVLVDSWFYKKISADKLAFYKRMLLTDVSYLFASEPYQREFLIINNLTAILFDQHERFQKLTDVFFTHPKNFIPNAYIFFDELSKNTLMSSMLHKWKNEFDNKLYAKKIITDITPYFQTSHRVLINSFWLKKEDVFLN</sequence>
<evidence type="ECO:0000313" key="1">
    <source>
        <dbReference type="EMBL" id="GHB26335.1"/>
    </source>
</evidence>
<dbReference type="RefSeq" id="WP_189578748.1">
    <property type="nucleotide sequence ID" value="NZ_BMYF01000002.1"/>
</dbReference>
<protein>
    <submittedName>
        <fullName evidence="1">Uncharacterized protein</fullName>
    </submittedName>
</protein>
<reference evidence="1" key="1">
    <citation type="journal article" date="2014" name="Int. J. Syst. Evol. Microbiol.">
        <title>Complete genome sequence of Corynebacterium casei LMG S-19264T (=DSM 44701T), isolated from a smear-ripened cheese.</title>
        <authorList>
            <consortium name="US DOE Joint Genome Institute (JGI-PGF)"/>
            <person name="Walter F."/>
            <person name="Albersmeier A."/>
            <person name="Kalinowski J."/>
            <person name="Ruckert C."/>
        </authorList>
    </citation>
    <scope>NUCLEOTIDE SEQUENCE</scope>
    <source>
        <strain evidence="1">KCTC 23224</strain>
    </source>
</reference>
<proteinExistence type="predicted"/>
<dbReference type="EMBL" id="BMYF01000002">
    <property type="protein sequence ID" value="GHB26335.1"/>
    <property type="molecule type" value="Genomic_DNA"/>
</dbReference>
<dbReference type="Proteomes" id="UP000642809">
    <property type="component" value="Unassembled WGS sequence"/>
</dbReference>
<name>A0A8J3G3X8_9BACT</name>